<gene>
    <name evidence="11" type="ORF">EDS130_LOCUS45572</name>
    <name evidence="12" type="ORF">XAT740_LOCUS48054</name>
</gene>
<keyword evidence="7" id="KW-0807">Transducer</keyword>
<dbReference type="GO" id="GO:0004930">
    <property type="term" value="F:G protein-coupled receptor activity"/>
    <property type="evidence" value="ECO:0007669"/>
    <property type="project" value="UniProtKB-KW"/>
</dbReference>
<evidence type="ECO:0000256" key="6">
    <source>
        <dbReference type="ARBA" id="ARBA00023170"/>
    </source>
</evidence>
<evidence type="ECO:0000313" key="13">
    <source>
        <dbReference type="Proteomes" id="UP000663828"/>
    </source>
</evidence>
<feature type="transmembrane region" description="Helical" evidence="9">
    <location>
        <begin position="54"/>
        <end position="77"/>
    </location>
</feature>
<keyword evidence="5 9" id="KW-0472">Membrane</keyword>
<dbReference type="SUPFAM" id="SSF81321">
    <property type="entry name" value="Family A G protein-coupled receptor-like"/>
    <property type="match status" value="1"/>
</dbReference>
<comment type="caution">
    <text evidence="12">The sequence shown here is derived from an EMBL/GenBank/DDBJ whole genome shotgun (WGS) entry which is preliminary data.</text>
</comment>
<accession>A0A816AZ89</accession>
<dbReference type="Proteomes" id="UP000663852">
    <property type="component" value="Unassembled WGS sequence"/>
</dbReference>
<dbReference type="PANTHER" id="PTHR24243">
    <property type="entry name" value="G-PROTEIN COUPLED RECEPTOR"/>
    <property type="match status" value="1"/>
</dbReference>
<feature type="transmembrane region" description="Helical" evidence="9">
    <location>
        <begin position="97"/>
        <end position="119"/>
    </location>
</feature>
<feature type="transmembrane region" description="Helical" evidence="9">
    <location>
        <begin position="179"/>
        <end position="205"/>
    </location>
</feature>
<evidence type="ECO:0000256" key="2">
    <source>
        <dbReference type="ARBA" id="ARBA00022692"/>
    </source>
</evidence>
<feature type="region of interest" description="Disordered" evidence="8">
    <location>
        <begin position="342"/>
        <end position="367"/>
    </location>
</feature>
<proteinExistence type="predicted"/>
<evidence type="ECO:0000256" key="8">
    <source>
        <dbReference type="SAM" id="MobiDB-lite"/>
    </source>
</evidence>
<protein>
    <recommendedName>
        <fullName evidence="10">G-protein coupled receptors family 1 profile domain-containing protein</fullName>
    </recommendedName>
</protein>
<evidence type="ECO:0000256" key="9">
    <source>
        <dbReference type="SAM" id="Phobius"/>
    </source>
</evidence>
<organism evidence="12 13">
    <name type="scientific">Adineta ricciae</name>
    <name type="common">Rotifer</name>
    <dbReference type="NCBI Taxonomy" id="249248"/>
    <lineage>
        <taxon>Eukaryota</taxon>
        <taxon>Metazoa</taxon>
        <taxon>Spiralia</taxon>
        <taxon>Gnathifera</taxon>
        <taxon>Rotifera</taxon>
        <taxon>Eurotatoria</taxon>
        <taxon>Bdelloidea</taxon>
        <taxon>Adinetida</taxon>
        <taxon>Adinetidae</taxon>
        <taxon>Adineta</taxon>
    </lineage>
</organism>
<reference evidence="12" key="1">
    <citation type="submission" date="2021-02" db="EMBL/GenBank/DDBJ databases">
        <authorList>
            <person name="Nowell W R."/>
        </authorList>
    </citation>
    <scope>NUCLEOTIDE SEQUENCE</scope>
</reference>
<dbReference type="InterPro" id="IPR017452">
    <property type="entry name" value="GPCR_Rhodpsn_7TM"/>
</dbReference>
<keyword evidence="6" id="KW-0675">Receptor</keyword>
<dbReference type="EMBL" id="CAJNOR010006810">
    <property type="protein sequence ID" value="CAF1604029.1"/>
    <property type="molecule type" value="Genomic_DNA"/>
</dbReference>
<feature type="transmembrane region" description="Helical" evidence="9">
    <location>
        <begin position="276"/>
        <end position="299"/>
    </location>
</feature>
<dbReference type="Pfam" id="PF00001">
    <property type="entry name" value="7tm_1"/>
    <property type="match status" value="1"/>
</dbReference>
<evidence type="ECO:0000256" key="7">
    <source>
        <dbReference type="ARBA" id="ARBA00023224"/>
    </source>
</evidence>
<dbReference type="EMBL" id="CAJNOJ010001158">
    <property type="protein sequence ID" value="CAF1544696.1"/>
    <property type="molecule type" value="Genomic_DNA"/>
</dbReference>
<evidence type="ECO:0000256" key="4">
    <source>
        <dbReference type="ARBA" id="ARBA00023040"/>
    </source>
</evidence>
<feature type="domain" description="G-protein coupled receptors family 1 profile" evidence="10">
    <location>
        <begin position="34"/>
        <end position="299"/>
    </location>
</feature>
<evidence type="ECO:0000256" key="3">
    <source>
        <dbReference type="ARBA" id="ARBA00022989"/>
    </source>
</evidence>
<evidence type="ECO:0000259" key="10">
    <source>
        <dbReference type="PROSITE" id="PS50262"/>
    </source>
</evidence>
<keyword evidence="3 9" id="KW-1133">Transmembrane helix</keyword>
<evidence type="ECO:0000313" key="12">
    <source>
        <dbReference type="EMBL" id="CAF1604029.1"/>
    </source>
</evidence>
<feature type="transmembrane region" description="Helical" evidence="9">
    <location>
        <begin position="22"/>
        <end position="42"/>
    </location>
</feature>
<sequence>MSNSLANLLNTLNTITIWTSRIIPIFHLIFGTFGNVFNIIIFTRPALRTNPCSMYFLAGSINNIIFIYSGIFVRYMIDAWNLDITLTSVVICKFRQYISACSFALYSWFIVLASIDRFLSSSKSAQLRQLSSLSIARKVILLTIIIMLLFYSLVLFFFAIDLNYSKIACYIPSIQYNAIYFSIEPLISVVIPVLLQTIFGILLIVNVRSMHNRVVPIGDNARNERQRSNDRQLIKMHLLQVLMANLLLAPYVAITSYNSIAITILKQPLSIHDQTIVLFTLTLARYFASTNPVISFYLYTLSGPKFRNEFKRCSRHGFQVILRKSDFMRCLPMRIQQVVRNENQTNTNTQFTERTERRNNVHPVQRY</sequence>
<dbReference type="PANTHER" id="PTHR24243:SF233">
    <property type="entry name" value="THYROTROPIN-RELEASING HORMONE RECEPTOR"/>
    <property type="match status" value="1"/>
</dbReference>
<keyword evidence="13" id="KW-1185">Reference proteome</keyword>
<feature type="compositionally biased region" description="Low complexity" evidence="8">
    <location>
        <begin position="342"/>
        <end position="352"/>
    </location>
</feature>
<feature type="transmembrane region" description="Helical" evidence="9">
    <location>
        <begin position="241"/>
        <end position="264"/>
    </location>
</feature>
<dbReference type="Gene3D" id="1.20.1070.10">
    <property type="entry name" value="Rhodopsin 7-helix transmembrane proteins"/>
    <property type="match status" value="1"/>
</dbReference>
<evidence type="ECO:0000256" key="5">
    <source>
        <dbReference type="ARBA" id="ARBA00023136"/>
    </source>
</evidence>
<keyword evidence="4" id="KW-0297">G-protein coupled receptor</keyword>
<keyword evidence="2 9" id="KW-0812">Transmembrane</keyword>
<name>A0A816AZ89_ADIRI</name>
<dbReference type="PROSITE" id="PS50262">
    <property type="entry name" value="G_PROTEIN_RECEP_F1_2"/>
    <property type="match status" value="1"/>
</dbReference>
<dbReference type="AlphaFoldDB" id="A0A816AZ89"/>
<dbReference type="GO" id="GO:0005886">
    <property type="term" value="C:plasma membrane"/>
    <property type="evidence" value="ECO:0007669"/>
    <property type="project" value="TreeGrafter"/>
</dbReference>
<evidence type="ECO:0000256" key="1">
    <source>
        <dbReference type="ARBA" id="ARBA00004141"/>
    </source>
</evidence>
<feature type="transmembrane region" description="Helical" evidence="9">
    <location>
        <begin position="139"/>
        <end position="159"/>
    </location>
</feature>
<comment type="subcellular location">
    <subcellularLocation>
        <location evidence="1">Membrane</location>
        <topology evidence="1">Multi-pass membrane protein</topology>
    </subcellularLocation>
</comment>
<dbReference type="InterPro" id="IPR000276">
    <property type="entry name" value="GPCR_Rhodpsn"/>
</dbReference>
<dbReference type="Proteomes" id="UP000663828">
    <property type="component" value="Unassembled WGS sequence"/>
</dbReference>
<evidence type="ECO:0000313" key="11">
    <source>
        <dbReference type="EMBL" id="CAF1544696.1"/>
    </source>
</evidence>